<proteinExistence type="predicted"/>
<dbReference type="Proteomes" id="UP000177325">
    <property type="component" value="Unassembled WGS sequence"/>
</dbReference>
<feature type="compositionally biased region" description="Basic and acidic residues" evidence="1">
    <location>
        <begin position="47"/>
        <end position="62"/>
    </location>
</feature>
<comment type="caution">
    <text evidence="2">The sequence shown here is derived from an EMBL/GenBank/DDBJ whole genome shotgun (WGS) entry which is preliminary data.</text>
</comment>
<accession>A0A1F6FF85</accession>
<evidence type="ECO:0000313" key="3">
    <source>
        <dbReference type="Proteomes" id="UP000177325"/>
    </source>
</evidence>
<evidence type="ECO:0000313" key="2">
    <source>
        <dbReference type="EMBL" id="OGG84531.1"/>
    </source>
</evidence>
<gene>
    <name evidence="2" type="ORF">A3G90_00340</name>
</gene>
<organism evidence="2 3">
    <name type="scientific">Candidatus Kaiserbacteria bacterium RIFCSPLOWO2_12_FULL_45_26</name>
    <dbReference type="NCBI Taxonomy" id="1798525"/>
    <lineage>
        <taxon>Bacteria</taxon>
        <taxon>Candidatus Kaiseribacteriota</taxon>
    </lineage>
</organism>
<sequence>MGKNLTGGDFFGAVPKECFGSGNPCTMQGSCHKTCNTDVAGNRAELEKATTKTPDPAKRPIEGFDQPGDDYRMAAPHCL</sequence>
<feature type="region of interest" description="Disordered" evidence="1">
    <location>
        <begin position="47"/>
        <end position="69"/>
    </location>
</feature>
<name>A0A1F6FF85_9BACT</name>
<protein>
    <submittedName>
        <fullName evidence="2">Uncharacterized protein</fullName>
    </submittedName>
</protein>
<dbReference type="AlphaFoldDB" id="A0A1F6FF85"/>
<dbReference type="STRING" id="1798525.A3G90_00340"/>
<reference evidence="2 3" key="1">
    <citation type="journal article" date="2016" name="Nat. Commun.">
        <title>Thousands of microbial genomes shed light on interconnected biogeochemical processes in an aquifer system.</title>
        <authorList>
            <person name="Anantharaman K."/>
            <person name="Brown C.T."/>
            <person name="Hug L.A."/>
            <person name="Sharon I."/>
            <person name="Castelle C.J."/>
            <person name="Probst A.J."/>
            <person name="Thomas B.C."/>
            <person name="Singh A."/>
            <person name="Wilkins M.J."/>
            <person name="Karaoz U."/>
            <person name="Brodie E.L."/>
            <person name="Williams K.H."/>
            <person name="Hubbard S.S."/>
            <person name="Banfield J.F."/>
        </authorList>
    </citation>
    <scope>NUCLEOTIDE SEQUENCE [LARGE SCALE GENOMIC DNA]</scope>
</reference>
<evidence type="ECO:0000256" key="1">
    <source>
        <dbReference type="SAM" id="MobiDB-lite"/>
    </source>
</evidence>
<dbReference type="EMBL" id="MFMM01000001">
    <property type="protein sequence ID" value="OGG84531.1"/>
    <property type="molecule type" value="Genomic_DNA"/>
</dbReference>